<dbReference type="Proteomes" id="UP000278962">
    <property type="component" value="Unassembled WGS sequence"/>
</dbReference>
<evidence type="ECO:0000256" key="6">
    <source>
        <dbReference type="ARBA" id="ARBA00022967"/>
    </source>
</evidence>
<dbReference type="EMBL" id="RBIL01000002">
    <property type="protein sequence ID" value="RKQ86873.1"/>
    <property type="molecule type" value="Genomic_DNA"/>
</dbReference>
<comment type="similarity">
    <text evidence="2">Belongs to the AlaDH/PNT family.</text>
</comment>
<dbReference type="PROSITE" id="PS00837">
    <property type="entry name" value="ALADH_PNT_2"/>
    <property type="match status" value="1"/>
</dbReference>
<dbReference type="InterPro" id="IPR007698">
    <property type="entry name" value="AlaDH/PNT_NAD(H)-bd"/>
</dbReference>
<dbReference type="InterPro" id="IPR008143">
    <property type="entry name" value="Ala_DH/PNT_CS2"/>
</dbReference>
<dbReference type="GO" id="GO:0050661">
    <property type="term" value="F:NADP binding"/>
    <property type="evidence" value="ECO:0007669"/>
    <property type="project" value="TreeGrafter"/>
</dbReference>
<keyword evidence="6" id="KW-1278">Translocase</keyword>
<dbReference type="GO" id="GO:0016491">
    <property type="term" value="F:oxidoreductase activity"/>
    <property type="evidence" value="ECO:0007669"/>
    <property type="project" value="InterPro"/>
</dbReference>
<feature type="domain" description="Alanine dehydrogenase/pyridine nucleotide transhydrogenase N-terminal" evidence="10">
    <location>
        <begin position="25"/>
        <end position="155"/>
    </location>
</feature>
<sequence length="376" mass="38541">MLENLTPTTAAADDDRPRQACLTIGIPRETADRERRVALVPEVVRRLRTAGHEVVVEPGAGLAAGVSDAAFAAAGAALGDPWDADVVAKVSPPRDGEIARLRPGTILVGFLNPLGDPDGLAAVAATGATALAMERIPRISRAQSMDALSSQATIAGYRAVVVAALELPRLFPMFMTAAGTVPPAQVLVLGAGVAGLQAISTARRLGAVVTAFDVRSAVKEQVQSLGAKFFEVAGVGDAEAVGGYARELTAAEQEAQRAALAAQMARSDVIITTAQVPGRPAPTLVPADAVAAMKPGSVVVDLAAETGGNCALTRPGETVLTDNGVKVLGPLNLPSEMPEHASSLYARNVLALLELGFDFDDEVIRGACVVRDGAVV</sequence>
<proteinExistence type="inferred from homology"/>
<dbReference type="PANTHER" id="PTHR10160">
    <property type="entry name" value="NAD(P) TRANSHYDROGENASE"/>
    <property type="match status" value="1"/>
</dbReference>
<accession>A0A660L4M7</accession>
<dbReference type="NCBIfam" id="NF006942">
    <property type="entry name" value="PRK09424.1"/>
    <property type="match status" value="1"/>
</dbReference>
<dbReference type="SUPFAM" id="SSF51735">
    <property type="entry name" value="NAD(P)-binding Rossmann-fold domains"/>
    <property type="match status" value="1"/>
</dbReference>
<dbReference type="GO" id="GO:0008750">
    <property type="term" value="F:proton-translocating NAD(P)+ transhydrogenase activity"/>
    <property type="evidence" value="ECO:0007669"/>
    <property type="project" value="UniProtKB-EC"/>
</dbReference>
<gene>
    <name evidence="11" type="ORF">C8N24_4888</name>
</gene>
<evidence type="ECO:0000313" key="11">
    <source>
        <dbReference type="EMBL" id="RKQ86873.1"/>
    </source>
</evidence>
<evidence type="ECO:0000256" key="3">
    <source>
        <dbReference type="ARBA" id="ARBA00012943"/>
    </source>
</evidence>
<protein>
    <recommendedName>
        <fullName evidence="3">proton-translocating NAD(P)(+) transhydrogenase</fullName>
        <ecNumber evidence="3">7.1.1.1</ecNumber>
    </recommendedName>
</protein>
<dbReference type="SMART" id="SM01002">
    <property type="entry name" value="AlaDh_PNT_C"/>
    <property type="match status" value="1"/>
</dbReference>
<organism evidence="11 12">
    <name type="scientific">Solirubrobacter pauli</name>
    <dbReference type="NCBI Taxonomy" id="166793"/>
    <lineage>
        <taxon>Bacteria</taxon>
        <taxon>Bacillati</taxon>
        <taxon>Actinomycetota</taxon>
        <taxon>Thermoleophilia</taxon>
        <taxon>Solirubrobacterales</taxon>
        <taxon>Solirubrobacteraceae</taxon>
        <taxon>Solirubrobacter</taxon>
    </lineage>
</organism>
<evidence type="ECO:0000256" key="5">
    <source>
        <dbReference type="ARBA" id="ARBA00022857"/>
    </source>
</evidence>
<dbReference type="Pfam" id="PF01262">
    <property type="entry name" value="AlaDh_PNT_C"/>
    <property type="match status" value="1"/>
</dbReference>
<dbReference type="InterPro" id="IPR036291">
    <property type="entry name" value="NAD(P)-bd_dom_sf"/>
</dbReference>
<dbReference type="GO" id="GO:0005886">
    <property type="term" value="C:plasma membrane"/>
    <property type="evidence" value="ECO:0007669"/>
    <property type="project" value="TreeGrafter"/>
</dbReference>
<feature type="domain" description="Alanine dehydrogenase/pyridine nucleotide transhydrogenase NAD(H)-binding" evidence="9">
    <location>
        <begin position="164"/>
        <end position="329"/>
    </location>
</feature>
<keyword evidence="7" id="KW-0520">NAD</keyword>
<dbReference type="CDD" id="cd05304">
    <property type="entry name" value="Rubrum_tdh"/>
    <property type="match status" value="1"/>
</dbReference>
<reference evidence="11 12" key="1">
    <citation type="submission" date="2018-10" db="EMBL/GenBank/DDBJ databases">
        <title>Genomic Encyclopedia of Archaeal and Bacterial Type Strains, Phase II (KMG-II): from individual species to whole genera.</title>
        <authorList>
            <person name="Goeker M."/>
        </authorList>
    </citation>
    <scope>NUCLEOTIDE SEQUENCE [LARGE SCALE GENOMIC DNA]</scope>
    <source>
        <strain evidence="11 12">DSM 14954</strain>
    </source>
</reference>
<dbReference type="GO" id="GO:0006740">
    <property type="term" value="P:NADPH regeneration"/>
    <property type="evidence" value="ECO:0007669"/>
    <property type="project" value="TreeGrafter"/>
</dbReference>
<keyword evidence="12" id="KW-1185">Reference proteome</keyword>
<evidence type="ECO:0000256" key="2">
    <source>
        <dbReference type="ARBA" id="ARBA00005689"/>
    </source>
</evidence>
<dbReference type="InterPro" id="IPR007886">
    <property type="entry name" value="AlaDH/PNT_N"/>
</dbReference>
<dbReference type="Pfam" id="PF05222">
    <property type="entry name" value="AlaDh_PNT_N"/>
    <property type="match status" value="1"/>
</dbReference>
<name>A0A660L4M7_9ACTN</name>
<evidence type="ECO:0000256" key="1">
    <source>
        <dbReference type="ARBA" id="ARBA00003943"/>
    </source>
</evidence>
<evidence type="ECO:0000259" key="9">
    <source>
        <dbReference type="SMART" id="SM01002"/>
    </source>
</evidence>
<dbReference type="SUPFAM" id="SSF52283">
    <property type="entry name" value="Formate/glycerate dehydrogenase catalytic domain-like"/>
    <property type="match status" value="1"/>
</dbReference>
<dbReference type="SMART" id="SM01003">
    <property type="entry name" value="AlaDh_PNT_N"/>
    <property type="match status" value="1"/>
</dbReference>
<dbReference type="AlphaFoldDB" id="A0A660L4M7"/>
<evidence type="ECO:0000256" key="7">
    <source>
        <dbReference type="ARBA" id="ARBA00023027"/>
    </source>
</evidence>
<evidence type="ECO:0000259" key="10">
    <source>
        <dbReference type="SMART" id="SM01003"/>
    </source>
</evidence>
<dbReference type="EC" id="7.1.1.1" evidence="3"/>
<evidence type="ECO:0000256" key="8">
    <source>
        <dbReference type="ARBA" id="ARBA00048202"/>
    </source>
</evidence>
<comment type="catalytic activity">
    <reaction evidence="8">
        <text>NAD(+) + NADPH + H(+)(in) = NADH + NADP(+) + H(+)(out)</text>
        <dbReference type="Rhea" id="RHEA:47992"/>
        <dbReference type="ChEBI" id="CHEBI:15378"/>
        <dbReference type="ChEBI" id="CHEBI:57540"/>
        <dbReference type="ChEBI" id="CHEBI:57783"/>
        <dbReference type="ChEBI" id="CHEBI:57945"/>
        <dbReference type="ChEBI" id="CHEBI:58349"/>
        <dbReference type="EC" id="7.1.1.1"/>
    </reaction>
</comment>
<comment type="function">
    <text evidence="1">The transhydrogenation between NADH and NADP is coupled to respiration and ATP hydrolysis and functions as a proton pump across the membrane.</text>
</comment>
<evidence type="ECO:0000256" key="4">
    <source>
        <dbReference type="ARBA" id="ARBA00022741"/>
    </source>
</evidence>
<dbReference type="PANTHER" id="PTHR10160:SF19">
    <property type="entry name" value="PROTON-TRANSLOCATING NAD(P)(+) TRANSHYDROGENASE"/>
    <property type="match status" value="1"/>
</dbReference>
<keyword evidence="5" id="KW-0521">NADP</keyword>
<evidence type="ECO:0000313" key="12">
    <source>
        <dbReference type="Proteomes" id="UP000278962"/>
    </source>
</evidence>
<dbReference type="Gene3D" id="3.40.50.720">
    <property type="entry name" value="NAD(P)-binding Rossmann-like Domain"/>
    <property type="match status" value="2"/>
</dbReference>
<keyword evidence="4" id="KW-0547">Nucleotide-binding</keyword>
<comment type="caution">
    <text evidence="11">The sequence shown here is derived from an EMBL/GenBank/DDBJ whole genome shotgun (WGS) entry which is preliminary data.</text>
</comment>